<dbReference type="EMBL" id="WQPS01000043">
    <property type="protein sequence ID" value="MBT9812041.1"/>
    <property type="molecule type" value="Genomic_DNA"/>
</dbReference>
<sequence>MSETTNYKLKKPEGNLYINVADLNFNADIIDTELKKYQDGLIRANGKKDITLTAASWTGSAAPYTQVVAVAGITTEDVPSVGIIYPTNCTRAQQKAINKAVSYIYDVETGAGKITVRATQKPAVDITLGLKGVV</sequence>
<dbReference type="RefSeq" id="WP_117450487.1">
    <property type="nucleotide sequence ID" value="NZ_CABJDD010000002.1"/>
</dbReference>
<proteinExistence type="predicted"/>
<dbReference type="Proteomes" id="UP000708338">
    <property type="component" value="Unassembled WGS sequence"/>
</dbReference>
<name>A0AA41FHZ4_9FIRM</name>
<evidence type="ECO:0000313" key="2">
    <source>
        <dbReference type="Proteomes" id="UP000708338"/>
    </source>
</evidence>
<comment type="caution">
    <text evidence="1">The sequence shown here is derived from an EMBL/GenBank/DDBJ whole genome shotgun (WGS) entry which is preliminary data.</text>
</comment>
<protein>
    <submittedName>
        <fullName evidence="1">Uncharacterized protein</fullName>
    </submittedName>
</protein>
<accession>A0AA41FHZ4</accession>
<evidence type="ECO:0000313" key="1">
    <source>
        <dbReference type="EMBL" id="MBT9812041.1"/>
    </source>
</evidence>
<dbReference type="AlphaFoldDB" id="A0AA41FHZ4"/>
<reference evidence="1" key="1">
    <citation type="journal article" date="2021" name="Gut Microbes">
        <title>A synthetic consortium of 100 gut commensals modulates the composition and function in a colon model of the microbiome of elderly subjects.</title>
        <authorList>
            <person name="Perez M."/>
            <person name="Ntemiri A."/>
            <person name="Tan H."/>
            <person name="Harris H.M.B."/>
            <person name="Roager H.M."/>
            <person name="Ribiere C."/>
            <person name="O'Toole P.W."/>
        </authorList>
    </citation>
    <scope>NUCLEOTIDE SEQUENCE</scope>
    <source>
        <strain evidence="1">MCC335</strain>
    </source>
</reference>
<gene>
    <name evidence="1" type="ORF">GPL26_20690</name>
</gene>
<organism evidence="1 2">
    <name type="scientific">Enterocloster citroniae</name>
    <dbReference type="NCBI Taxonomy" id="358743"/>
    <lineage>
        <taxon>Bacteria</taxon>
        <taxon>Bacillati</taxon>
        <taxon>Bacillota</taxon>
        <taxon>Clostridia</taxon>
        <taxon>Lachnospirales</taxon>
        <taxon>Lachnospiraceae</taxon>
        <taxon>Enterocloster</taxon>
    </lineage>
</organism>